<dbReference type="GO" id="GO:0006351">
    <property type="term" value="P:DNA-templated transcription"/>
    <property type="evidence" value="ECO:0007669"/>
    <property type="project" value="InterPro"/>
</dbReference>
<feature type="region of interest" description="Disordered" evidence="7">
    <location>
        <begin position="227"/>
        <end position="246"/>
    </location>
</feature>
<evidence type="ECO:0000256" key="1">
    <source>
        <dbReference type="ARBA" id="ARBA00004123"/>
    </source>
</evidence>
<evidence type="ECO:0000256" key="6">
    <source>
        <dbReference type="ARBA" id="ARBA00023242"/>
    </source>
</evidence>
<keyword evidence="6" id="KW-0539">Nucleus</keyword>
<dbReference type="eggNOG" id="KOG1721">
    <property type="taxonomic scope" value="Eukaryota"/>
</dbReference>
<accession>W2RIR5</accession>
<dbReference type="GO" id="GO:0000978">
    <property type="term" value="F:RNA polymerase II cis-regulatory region sequence-specific DNA binding"/>
    <property type="evidence" value="ECO:0007669"/>
    <property type="project" value="InterPro"/>
</dbReference>
<feature type="compositionally biased region" description="Low complexity" evidence="7">
    <location>
        <begin position="306"/>
        <end position="321"/>
    </location>
</feature>
<comment type="subcellular location">
    <subcellularLocation>
        <location evidence="1">Nucleus</location>
    </subcellularLocation>
</comment>
<dbReference type="VEuPathDB" id="FungiDB:HMPREF1541_08507"/>
<evidence type="ECO:0000313" key="10">
    <source>
        <dbReference type="Proteomes" id="UP000030752"/>
    </source>
</evidence>
<dbReference type="InterPro" id="IPR013087">
    <property type="entry name" value="Znf_C2H2_type"/>
</dbReference>
<dbReference type="GO" id="GO:0005634">
    <property type="term" value="C:nucleus"/>
    <property type="evidence" value="ECO:0007669"/>
    <property type="project" value="UniProtKB-SubCell"/>
</dbReference>
<evidence type="ECO:0000256" key="4">
    <source>
        <dbReference type="ARBA" id="ARBA00022771"/>
    </source>
</evidence>
<evidence type="ECO:0000256" key="2">
    <source>
        <dbReference type="ARBA" id="ARBA00022723"/>
    </source>
</evidence>
<dbReference type="GO" id="GO:0008270">
    <property type="term" value="F:zinc ion binding"/>
    <property type="evidence" value="ECO:0007669"/>
    <property type="project" value="UniProtKB-KW"/>
</dbReference>
<evidence type="ECO:0000259" key="8">
    <source>
        <dbReference type="PROSITE" id="PS00028"/>
    </source>
</evidence>
<gene>
    <name evidence="9" type="ORF">HMPREF1541_08507</name>
</gene>
<dbReference type="GO" id="GO:0000981">
    <property type="term" value="F:DNA-binding transcription factor activity, RNA polymerase II-specific"/>
    <property type="evidence" value="ECO:0007669"/>
    <property type="project" value="InterPro"/>
</dbReference>
<dbReference type="Pfam" id="PF04082">
    <property type="entry name" value="Fungal_trans"/>
    <property type="match status" value="1"/>
</dbReference>
<feature type="compositionally biased region" description="Polar residues" evidence="7">
    <location>
        <begin position="284"/>
        <end position="305"/>
    </location>
</feature>
<feature type="domain" description="C2H2-type" evidence="8">
    <location>
        <begin position="11"/>
        <end position="31"/>
    </location>
</feature>
<dbReference type="HOGENOM" id="CLU_005733_1_0_1"/>
<reference evidence="9 10" key="1">
    <citation type="submission" date="2013-03" db="EMBL/GenBank/DDBJ databases">
        <title>The Genome Sequence of Phialophora europaea CBS 101466.</title>
        <authorList>
            <consortium name="The Broad Institute Genomics Platform"/>
            <person name="Cuomo C."/>
            <person name="de Hoog S."/>
            <person name="Gorbushina A."/>
            <person name="Walker B."/>
            <person name="Young S.K."/>
            <person name="Zeng Q."/>
            <person name="Gargeya S."/>
            <person name="Fitzgerald M."/>
            <person name="Haas B."/>
            <person name="Abouelleil A."/>
            <person name="Allen A.W."/>
            <person name="Alvarado L."/>
            <person name="Arachchi H.M."/>
            <person name="Berlin A.M."/>
            <person name="Chapman S.B."/>
            <person name="Gainer-Dewar J."/>
            <person name="Goldberg J."/>
            <person name="Griggs A."/>
            <person name="Gujja S."/>
            <person name="Hansen M."/>
            <person name="Howarth C."/>
            <person name="Imamovic A."/>
            <person name="Ireland A."/>
            <person name="Larimer J."/>
            <person name="McCowan C."/>
            <person name="Murphy C."/>
            <person name="Pearson M."/>
            <person name="Poon T.W."/>
            <person name="Priest M."/>
            <person name="Roberts A."/>
            <person name="Saif S."/>
            <person name="Shea T."/>
            <person name="Sisk P."/>
            <person name="Sykes S."/>
            <person name="Wortman J."/>
            <person name="Nusbaum C."/>
            <person name="Birren B."/>
        </authorList>
    </citation>
    <scope>NUCLEOTIDE SEQUENCE [LARGE SCALE GENOMIC DNA]</scope>
    <source>
        <strain evidence="9 10">CBS 101466</strain>
    </source>
</reference>
<feature type="compositionally biased region" description="Low complexity" evidence="7">
    <location>
        <begin position="269"/>
        <end position="278"/>
    </location>
</feature>
<keyword evidence="3" id="KW-0677">Repeat</keyword>
<feature type="region of interest" description="Disordered" evidence="7">
    <location>
        <begin position="29"/>
        <end position="77"/>
    </location>
</feature>
<dbReference type="InterPro" id="IPR007219">
    <property type="entry name" value="XnlR_reg_dom"/>
</dbReference>
<protein>
    <recommendedName>
        <fullName evidence="8">C2H2-type domain-containing protein</fullName>
    </recommendedName>
</protein>
<dbReference type="AlphaFoldDB" id="W2RIR5"/>
<evidence type="ECO:0000313" key="9">
    <source>
        <dbReference type="EMBL" id="ETN36230.1"/>
    </source>
</evidence>
<dbReference type="RefSeq" id="XP_008721048.1">
    <property type="nucleotide sequence ID" value="XM_008722826.1"/>
</dbReference>
<dbReference type="PANTHER" id="PTHR40626:SF18">
    <property type="entry name" value="NICOTINATE CATABOLISM CLUSTER-SPECIFIC TRANSCRIPTION FACTOR"/>
    <property type="match status" value="1"/>
</dbReference>
<dbReference type="EMBL" id="KB822725">
    <property type="protein sequence ID" value="ETN36230.1"/>
    <property type="molecule type" value="Genomic_DNA"/>
</dbReference>
<dbReference type="InParanoid" id="W2RIR5"/>
<dbReference type="OrthoDB" id="1405595at2759"/>
<dbReference type="InterPro" id="IPR051059">
    <property type="entry name" value="VerF-like"/>
</dbReference>
<dbReference type="Proteomes" id="UP000030752">
    <property type="component" value="Unassembled WGS sequence"/>
</dbReference>
<proteinExistence type="predicted"/>
<feature type="region of interest" description="Disordered" evidence="7">
    <location>
        <begin position="269"/>
        <end position="337"/>
    </location>
</feature>
<dbReference type="STRING" id="1220924.W2RIR5"/>
<dbReference type="PANTHER" id="PTHR40626">
    <property type="entry name" value="MIP31509P"/>
    <property type="match status" value="1"/>
</dbReference>
<dbReference type="GO" id="GO:0000785">
    <property type="term" value="C:chromatin"/>
    <property type="evidence" value="ECO:0007669"/>
    <property type="project" value="TreeGrafter"/>
</dbReference>
<keyword evidence="5" id="KW-0862">Zinc</keyword>
<keyword evidence="2" id="KW-0479">Metal-binding</keyword>
<sequence>MLNHTAEGSTCGRCSAHFKRQDLLDRHLARHRQRDQEGRGQDLQTRKRMWRDADGNIVTKRPALQSQSDLDKGSGDDIAMNLAEEDRAPFADVQAPPSPPKSQPGTDLMDQPMQYNDDMNTTHDHQVFDFSQMPAREHSANDMYDFLANSSWGQKPSQSIPTSGQDVWDDAFAPDTASSFNMPYTTMNNYTWLFDVSATHPSYEAPAPVHMNIWGPQMTNEALTNLNNGPNVRTANQSNSHGLRTPHLPLQQQSQQHSLPMQAFLAQQEYQSLSSEEPPSLPAVSQTHSQRLSEAAQSSVTTSPEALSASDYSLASSNTSAAQHAPKQSPPYQRPFTASSLESTSIQSFHPCSTFRSMPQIDDLSRGRVVDLIVQAGTKTPDGLLVNRDHPLLSLASLQTYCDLFFTRFNTCYPLIHRPTFDPAQVETLFLLAVLLLGSTYGDKSAHRLAVCIHDVMRAQIFQHMSFTATPELWILQTILLVECFGKSRAGQKQHDMSHLFHGLLINLIRRSDCQTVQAPKMNVTDCTENLETHWRRAMQYEERKRLAQMCFLWDVQHAVLFSQSLCMSSFELRTALPCNPTVFEAETASEWQQHVRREPAPKHFLSVLKSYMSPSAPTQSHNLNALSRLLVLHGLMSVSWDFTRRDQTSLGCGSLIGTDDWRSRIGASYDTWKADFDTYCLNISSSLNRATDYPNVKSDFQRFSTSTLAIYHAAHIILNIEILDLQISAGARHIIGRPVSRTDYERSRRQVRDWAQQKPAGTTSACTAAWHAAQLLRDGIMNLDNWNVNNAFHYPWCLYLATLTCWAFHWGCREDPGTSAPANYDARSEDAVSLSMGLYADESSLDEANAEMNALVSGMTSGVPEGLWRIAGKYSARGLTIVMAQHLSNVRWAVVHEGMKVLKGLMAKQEVL</sequence>
<evidence type="ECO:0000256" key="3">
    <source>
        <dbReference type="ARBA" id="ARBA00022737"/>
    </source>
</evidence>
<dbReference type="CDD" id="cd12148">
    <property type="entry name" value="fungal_TF_MHR"/>
    <property type="match status" value="1"/>
</dbReference>
<name>W2RIR5_CYPE1</name>
<organism evidence="9 10">
    <name type="scientific">Cyphellophora europaea (strain CBS 101466)</name>
    <name type="common">Phialophora europaea</name>
    <dbReference type="NCBI Taxonomy" id="1220924"/>
    <lineage>
        <taxon>Eukaryota</taxon>
        <taxon>Fungi</taxon>
        <taxon>Dikarya</taxon>
        <taxon>Ascomycota</taxon>
        <taxon>Pezizomycotina</taxon>
        <taxon>Eurotiomycetes</taxon>
        <taxon>Chaetothyriomycetidae</taxon>
        <taxon>Chaetothyriales</taxon>
        <taxon>Cyphellophoraceae</taxon>
        <taxon>Cyphellophora</taxon>
    </lineage>
</organism>
<keyword evidence="10" id="KW-1185">Reference proteome</keyword>
<dbReference type="PROSITE" id="PS00028">
    <property type="entry name" value="ZINC_FINGER_C2H2_1"/>
    <property type="match status" value="1"/>
</dbReference>
<evidence type="ECO:0000256" key="7">
    <source>
        <dbReference type="SAM" id="MobiDB-lite"/>
    </source>
</evidence>
<dbReference type="GeneID" id="19975846"/>
<evidence type="ECO:0000256" key="5">
    <source>
        <dbReference type="ARBA" id="ARBA00022833"/>
    </source>
</evidence>
<feature type="compositionally biased region" description="Polar residues" evidence="7">
    <location>
        <begin position="227"/>
        <end position="242"/>
    </location>
</feature>
<feature type="region of interest" description="Disordered" evidence="7">
    <location>
        <begin position="89"/>
        <end position="119"/>
    </location>
</feature>
<keyword evidence="4" id="KW-0863">Zinc-finger</keyword>